<organism evidence="5 6">
    <name type="scientific">Micavibrio aeruginosavorus</name>
    <dbReference type="NCBI Taxonomy" id="349221"/>
    <lineage>
        <taxon>Bacteria</taxon>
        <taxon>Pseudomonadati</taxon>
        <taxon>Bdellovibrionota</taxon>
        <taxon>Bdellovibrionia</taxon>
        <taxon>Bdellovibrionales</taxon>
        <taxon>Pseudobdellovibrionaceae</taxon>
        <taxon>Micavibrio</taxon>
    </lineage>
</organism>
<feature type="domain" description="Predicted membrane protein YciQ-like C-terminal" evidence="4">
    <location>
        <begin position="240"/>
        <end position="515"/>
    </location>
</feature>
<evidence type="ECO:0000256" key="1">
    <source>
        <dbReference type="SAM" id="MobiDB-lite"/>
    </source>
</evidence>
<dbReference type="Pfam" id="PF09972">
    <property type="entry name" value="DUF2207"/>
    <property type="match status" value="1"/>
</dbReference>
<evidence type="ECO:0000313" key="6">
    <source>
        <dbReference type="Proteomes" id="UP000595362"/>
    </source>
</evidence>
<name>A0A7T5R1E2_9BACT</name>
<evidence type="ECO:0000259" key="3">
    <source>
        <dbReference type="Pfam" id="PF09972"/>
    </source>
</evidence>
<dbReference type="Proteomes" id="UP000595362">
    <property type="component" value="Chromosome"/>
</dbReference>
<accession>A0A7T5R1E2</accession>
<dbReference type="EMBL" id="CP066681">
    <property type="protein sequence ID" value="QQG35752.1"/>
    <property type="molecule type" value="Genomic_DNA"/>
</dbReference>
<dbReference type="InterPro" id="IPR018702">
    <property type="entry name" value="DUF2207"/>
</dbReference>
<protein>
    <submittedName>
        <fullName evidence="5">DUF2207 domain-containing protein</fullName>
    </submittedName>
</protein>
<sequence length="592" mass="65592">MLSDGDLKVTESIEVMAEGTEIRHGIYRALPRRYYVSMGGFLPMSYDILSVKRDGQEEPYRLEKSGDYLRIYIGDQGKLLPAGKYLYELTYTARDQVSFFKDSDELIWNVVGTEWIFSINKASATVILPGAAPILSYAVYTGEEFSTEGDYEAEQREGELSVRTSHALLPGQGMTVSLSWPKEYVQPGDGMTGLAFFLRQHPGLILMTLAFGATAIFYSWAWWHFGRDPRRRRLAPFYVPPKGISPAMAAYIQNMGETDAEQCLTAAIVSLAVKGYLTIEETKRGQYRVVPTGLPEEAGKEILKDEKILHKKIDKPMPLHGAGDFWENLCGAHGDILEKLCVNQYFIANTERWMLGMIPAFLALCLFWLLGYVSHYYLIIAAGILFFGDVARQVLLDNRRKSKSKILFSMIAMVAMIVIGAIILIGVEDAVSWLTALATAVTLTLIIFIRIGMRALTPEGTDIAEQVDGLKYYMEAVEEKILKTFDPPQMSRQLYEDYLPYAIALNVESKWGDKFAATMDEATLQNSSPPSWYKNEVKEQKPSPVFSASAMSNDFKHALGVAMAEVSSGGGRSSRGGGWVGKGGGGGGGGGW</sequence>
<feature type="transmembrane region" description="Helical" evidence="2">
    <location>
        <begin position="353"/>
        <end position="370"/>
    </location>
</feature>
<feature type="transmembrane region" description="Helical" evidence="2">
    <location>
        <begin position="407"/>
        <end position="427"/>
    </location>
</feature>
<evidence type="ECO:0000256" key="2">
    <source>
        <dbReference type="SAM" id="Phobius"/>
    </source>
</evidence>
<evidence type="ECO:0000313" key="5">
    <source>
        <dbReference type="EMBL" id="QQG35752.1"/>
    </source>
</evidence>
<keyword evidence="2" id="KW-0812">Transmembrane</keyword>
<keyword evidence="2" id="KW-1133">Transmembrane helix</keyword>
<proteinExistence type="predicted"/>
<feature type="domain" description="DUF2207" evidence="3">
    <location>
        <begin position="3"/>
        <end position="180"/>
    </location>
</feature>
<feature type="transmembrane region" description="Helical" evidence="2">
    <location>
        <begin position="433"/>
        <end position="451"/>
    </location>
</feature>
<feature type="transmembrane region" description="Helical" evidence="2">
    <location>
        <begin position="376"/>
        <end position="395"/>
    </location>
</feature>
<dbReference type="AlphaFoldDB" id="A0A7T5R1E2"/>
<reference evidence="5 6" key="1">
    <citation type="submission" date="2020-07" db="EMBL/GenBank/DDBJ databases">
        <title>Huge and variable diversity of episymbiotic CPR bacteria and DPANN archaea in groundwater ecosystems.</title>
        <authorList>
            <person name="He C.Y."/>
            <person name="Keren R."/>
            <person name="Whittaker M."/>
            <person name="Farag I.F."/>
            <person name="Doudna J."/>
            <person name="Cate J.H.D."/>
            <person name="Banfield J.F."/>
        </authorList>
    </citation>
    <scope>NUCLEOTIDE SEQUENCE [LARGE SCALE GENOMIC DNA]</scope>
    <source>
        <strain evidence="5">NC_groundwater_70_Ag_B-0.1um_54_66</strain>
    </source>
</reference>
<feature type="region of interest" description="Disordered" evidence="1">
    <location>
        <begin position="568"/>
        <end position="592"/>
    </location>
</feature>
<dbReference type="Pfam" id="PF20990">
    <property type="entry name" value="DUF2207_C"/>
    <property type="match status" value="1"/>
</dbReference>
<dbReference type="InterPro" id="IPR048389">
    <property type="entry name" value="YciQ-like_C"/>
</dbReference>
<evidence type="ECO:0000259" key="4">
    <source>
        <dbReference type="Pfam" id="PF20990"/>
    </source>
</evidence>
<gene>
    <name evidence="5" type="ORF">HYS17_09610</name>
</gene>
<feature type="transmembrane region" description="Helical" evidence="2">
    <location>
        <begin position="204"/>
        <end position="223"/>
    </location>
</feature>
<keyword evidence="2" id="KW-0472">Membrane</keyword>